<comment type="caution">
    <text evidence="1">The sequence shown here is derived from an EMBL/GenBank/DDBJ whole genome shotgun (WGS) entry which is preliminary data.</text>
</comment>
<sequence>MNRRTFLTGACGGLVLTSGCLNFDTRTPLVSDREITVREQGCNDKQNTASLNYDRSTNRLHIEGVLSGTTKCGDLGVSYAYNESSSRLIVEIIVSESENCPSCTQYYDYEATVSLRETPQTVAVFHSDPKPLEGWSLVLNEDSQTTDM</sequence>
<proteinExistence type="predicted"/>
<gene>
    <name evidence="1" type="ORF">ELS19_19210</name>
</gene>
<evidence type="ECO:0000313" key="1">
    <source>
        <dbReference type="EMBL" id="RYJ08620.1"/>
    </source>
</evidence>
<dbReference type="Proteomes" id="UP000294028">
    <property type="component" value="Unassembled WGS sequence"/>
</dbReference>
<name>A0A482T1M3_9EURY</name>
<dbReference type="PROSITE" id="PS51257">
    <property type="entry name" value="PROKAR_LIPOPROTEIN"/>
    <property type="match status" value="1"/>
</dbReference>
<organism evidence="1 2">
    <name type="scientific">Halogeometricum borinquense</name>
    <dbReference type="NCBI Taxonomy" id="60847"/>
    <lineage>
        <taxon>Archaea</taxon>
        <taxon>Methanobacteriati</taxon>
        <taxon>Methanobacteriota</taxon>
        <taxon>Stenosarchaea group</taxon>
        <taxon>Halobacteria</taxon>
        <taxon>Halobacteriales</taxon>
        <taxon>Haloferacaceae</taxon>
        <taxon>Halogeometricum</taxon>
    </lineage>
</organism>
<accession>A0A482T1M3</accession>
<dbReference type="EMBL" id="RZHH01000003">
    <property type="protein sequence ID" value="RYJ08620.1"/>
    <property type="molecule type" value="Genomic_DNA"/>
</dbReference>
<reference evidence="1 2" key="1">
    <citation type="submission" date="2018-12" db="EMBL/GenBank/DDBJ databases">
        <title>Genome analysis provides insights into bioremediation potentialities of Halogeometricum borinquense strain N11.</title>
        <authorList>
            <person name="Najjari A."/>
            <person name="Youssef N."/>
            <person name="Fhoula I."/>
            <person name="Ben Dhia O."/>
            <person name="Mahjoubi M."/>
            <person name="Ouzari H.I."/>
            <person name="Cherif A."/>
        </authorList>
    </citation>
    <scope>NUCLEOTIDE SEQUENCE [LARGE SCALE GENOMIC DNA]</scope>
    <source>
        <strain evidence="1 2">N11</strain>
    </source>
</reference>
<evidence type="ECO:0000313" key="2">
    <source>
        <dbReference type="Proteomes" id="UP000294028"/>
    </source>
</evidence>
<dbReference type="AlphaFoldDB" id="A0A482T1M3"/>
<evidence type="ECO:0008006" key="3">
    <source>
        <dbReference type="Google" id="ProtNLM"/>
    </source>
</evidence>
<protein>
    <recommendedName>
        <fullName evidence="3">Lipoprotein</fullName>
    </recommendedName>
</protein>